<dbReference type="EMBL" id="PGCJ01000024">
    <property type="protein sequence ID" value="PLW56158.1"/>
    <property type="molecule type" value="Genomic_DNA"/>
</dbReference>
<gene>
    <name evidence="1" type="ORF">PCANC_04723</name>
</gene>
<sequence>MRPRTPPPEDSEAPQQHQLAWPVIDSSNVWASFEMYGLSITDYATQKILRVVGPPAPRFRAGLTSSPLPSSAPIFVLYIPVVLTQNPHIKPIKPKQHALHRRYSWSSTCIVHFHLGGTNRLKCNATNVYKANSAYNAKSSYNTATGVSSSKLSSANDVVAASSLQNTVTGTSSNSLYSASNAYNASHLANAATGKSSNKVDSAKTVYASSNLNIPTAGVSINRVNGASSTYGYQSGTSK</sequence>
<evidence type="ECO:0000313" key="2">
    <source>
        <dbReference type="Proteomes" id="UP000235388"/>
    </source>
</evidence>
<dbReference type="Proteomes" id="UP000235388">
    <property type="component" value="Unassembled WGS sequence"/>
</dbReference>
<organism evidence="1 2">
    <name type="scientific">Puccinia coronata f. sp. avenae</name>
    <dbReference type="NCBI Taxonomy" id="200324"/>
    <lineage>
        <taxon>Eukaryota</taxon>
        <taxon>Fungi</taxon>
        <taxon>Dikarya</taxon>
        <taxon>Basidiomycota</taxon>
        <taxon>Pucciniomycotina</taxon>
        <taxon>Pucciniomycetes</taxon>
        <taxon>Pucciniales</taxon>
        <taxon>Pucciniaceae</taxon>
        <taxon>Puccinia</taxon>
    </lineage>
</organism>
<dbReference type="AlphaFoldDB" id="A0A2N5W1N0"/>
<keyword evidence="2" id="KW-1185">Reference proteome</keyword>
<evidence type="ECO:0000313" key="1">
    <source>
        <dbReference type="EMBL" id="PLW56158.1"/>
    </source>
</evidence>
<comment type="caution">
    <text evidence="1">The sequence shown here is derived from an EMBL/GenBank/DDBJ whole genome shotgun (WGS) entry which is preliminary data.</text>
</comment>
<proteinExistence type="predicted"/>
<protein>
    <submittedName>
        <fullName evidence="1">Uncharacterized protein</fullName>
    </submittedName>
</protein>
<name>A0A2N5W1N0_9BASI</name>
<accession>A0A2N5W1N0</accession>
<reference evidence="1 2" key="1">
    <citation type="submission" date="2017-11" db="EMBL/GenBank/DDBJ databases">
        <title>De novo assembly and phasing of dikaryotic genomes from two isolates of Puccinia coronata f. sp. avenae, the causal agent of oat crown rust.</title>
        <authorList>
            <person name="Miller M.E."/>
            <person name="Zhang Y."/>
            <person name="Omidvar V."/>
            <person name="Sperschneider J."/>
            <person name="Schwessinger B."/>
            <person name="Raley C."/>
            <person name="Palmer J.M."/>
            <person name="Garnica D."/>
            <person name="Upadhyaya N."/>
            <person name="Rathjen J."/>
            <person name="Taylor J.M."/>
            <person name="Park R.F."/>
            <person name="Dodds P.N."/>
            <person name="Hirsch C.D."/>
            <person name="Kianian S.F."/>
            <person name="Figueroa M."/>
        </authorList>
    </citation>
    <scope>NUCLEOTIDE SEQUENCE [LARGE SCALE GENOMIC DNA]</scope>
    <source>
        <strain evidence="1">12NC29</strain>
    </source>
</reference>